<evidence type="ECO:0000313" key="3">
    <source>
        <dbReference type="Proteomes" id="UP000432089"/>
    </source>
</evidence>
<gene>
    <name evidence="2" type="ORF">F6X38_18910</name>
</gene>
<dbReference type="InterPro" id="IPR039968">
    <property type="entry name" value="BcerS-like"/>
</dbReference>
<reference evidence="2 3" key="1">
    <citation type="submission" date="2019-09" db="EMBL/GenBank/DDBJ databases">
        <title>YIM 132180 draft genome.</title>
        <authorList>
            <person name="Zhang K."/>
        </authorList>
    </citation>
    <scope>NUCLEOTIDE SEQUENCE [LARGE SCALE GENOMIC DNA]</scope>
    <source>
        <strain evidence="2 3">YIM 132180</strain>
    </source>
</reference>
<dbReference type="PROSITE" id="PS51186">
    <property type="entry name" value="GNAT"/>
    <property type="match status" value="1"/>
</dbReference>
<accession>A0A7V7TUY0</accession>
<evidence type="ECO:0000259" key="1">
    <source>
        <dbReference type="PROSITE" id="PS51186"/>
    </source>
</evidence>
<dbReference type="Gene3D" id="3.40.630.30">
    <property type="match status" value="1"/>
</dbReference>
<sequence length="371" mass="41378">MIDVTLVAGKGDLERFIRLGPELQRGDPAYVAPLLMERRQALSPKHNPLFAQAEIAFFLARRDGRVVGRISAQADRRTGETGHFGLLAAEDDREVFAALFRAAENWLRERGRTRILGPFDLSINEEIGVLVDGFETPPMLLMPHNPPSLPARIEAEGYTKAKDVFAYLFDNSTRPAWARRVEKRPLPPGVTLRPLDWKRYEADLAAVVDIFNDAWSGNWNFLPLEGADLDAMAKSMKPLIVPDFVQIAEVNGEPAAFGICLPNLNEAIRDLSGSLVPLGWAKLLWRLKVKGVSTARIPLMGVRRSVAKGATGAFLPMIIMSRLGNEAAKKGIRHIEMSWILEDNAPMRHFGQTMAGDPYKTYRIYEKALRA</sequence>
<dbReference type="PANTHER" id="PTHR41368">
    <property type="entry name" value="PROTEIN YGHO"/>
    <property type="match status" value="1"/>
</dbReference>
<organism evidence="2 3">
    <name type="scientific">Plantimonas leprariae</name>
    <dbReference type="NCBI Taxonomy" id="2615207"/>
    <lineage>
        <taxon>Bacteria</taxon>
        <taxon>Pseudomonadati</taxon>
        <taxon>Pseudomonadota</taxon>
        <taxon>Alphaproteobacteria</taxon>
        <taxon>Hyphomicrobiales</taxon>
        <taxon>Aurantimonadaceae</taxon>
        <taxon>Plantimonas</taxon>
    </lineage>
</organism>
<dbReference type="GO" id="GO:0016747">
    <property type="term" value="F:acyltransferase activity, transferring groups other than amino-acyl groups"/>
    <property type="evidence" value="ECO:0007669"/>
    <property type="project" value="InterPro"/>
</dbReference>
<keyword evidence="2" id="KW-0808">Transferase</keyword>
<protein>
    <submittedName>
        <fullName evidence="2">GNAT family N-acetyltransferase</fullName>
    </submittedName>
</protein>
<comment type="caution">
    <text evidence="2">The sequence shown here is derived from an EMBL/GenBank/DDBJ whole genome shotgun (WGS) entry which is preliminary data.</text>
</comment>
<dbReference type="Proteomes" id="UP000432089">
    <property type="component" value="Unassembled WGS sequence"/>
</dbReference>
<dbReference type="InterPro" id="IPR000182">
    <property type="entry name" value="GNAT_dom"/>
</dbReference>
<name>A0A7V7TUY0_9HYPH</name>
<dbReference type="InterPro" id="IPR016181">
    <property type="entry name" value="Acyl_CoA_acyltransferase"/>
</dbReference>
<keyword evidence="3" id="KW-1185">Reference proteome</keyword>
<dbReference type="EMBL" id="VZDO01000018">
    <property type="protein sequence ID" value="KAB0677194.1"/>
    <property type="molecule type" value="Genomic_DNA"/>
</dbReference>
<dbReference type="CDD" id="cd04301">
    <property type="entry name" value="NAT_SF"/>
    <property type="match status" value="1"/>
</dbReference>
<proteinExistence type="predicted"/>
<evidence type="ECO:0000313" key="2">
    <source>
        <dbReference type="EMBL" id="KAB0677194.1"/>
    </source>
</evidence>
<feature type="domain" description="N-acetyltransferase" evidence="1">
    <location>
        <begin position="2"/>
        <end position="156"/>
    </location>
</feature>
<dbReference type="AlphaFoldDB" id="A0A7V7TUY0"/>
<dbReference type="PANTHER" id="PTHR41368:SF1">
    <property type="entry name" value="PROTEIN YGHO"/>
    <property type="match status" value="1"/>
</dbReference>
<dbReference type="SUPFAM" id="SSF55729">
    <property type="entry name" value="Acyl-CoA N-acyltransferases (Nat)"/>
    <property type="match status" value="1"/>
</dbReference>